<evidence type="ECO:0000313" key="1">
    <source>
        <dbReference type="EMBL" id="MFM9329610.1"/>
    </source>
</evidence>
<sequence length="212" mass="23116">MTSRQKEILALVRKSAPVTGEQIAEQLGLSRPTIRSDLAVLIMLGLLDAKPKVGYFPGAAAQPQGEVRRMLLDLKVKDIQSRPVNIREASTVQDAVVAMFLENTGSIFVTDEQNWLQGIVSRKDLLKVILGNPGSAAMPVSLVMTRKANLVTVGPEEPALDAARMMIRHEVESLPVVVAVPDKSEIEVIGRVSNSTMTRILVDWAERIGRGE</sequence>
<reference evidence="1" key="1">
    <citation type="submission" date="2024-12" db="EMBL/GenBank/DDBJ databases">
        <authorList>
            <person name="Wu N."/>
        </authorList>
    </citation>
    <scope>NUCLEOTIDE SEQUENCE</scope>
    <source>
        <strain evidence="1">P15</strain>
    </source>
</reference>
<gene>
    <name evidence="1" type="ORF">ACI1P1_15050</name>
</gene>
<keyword evidence="2" id="KW-1185">Reference proteome</keyword>
<accession>A0ACC7NYN5</accession>
<comment type="caution">
    <text evidence="1">The sequence shown here is derived from an EMBL/GenBank/DDBJ whole genome shotgun (WGS) entry which is preliminary data.</text>
</comment>
<protein>
    <submittedName>
        <fullName evidence="1">Helix-turn-helix transcriptional regulator</fullName>
    </submittedName>
</protein>
<organism evidence="1 2">
    <name type="scientific">Paenibacillus mesotrionivorans</name>
    <dbReference type="NCBI Taxonomy" id="3160968"/>
    <lineage>
        <taxon>Bacteria</taxon>
        <taxon>Bacillati</taxon>
        <taxon>Bacillota</taxon>
        <taxon>Bacilli</taxon>
        <taxon>Bacillales</taxon>
        <taxon>Paenibacillaceae</taxon>
        <taxon>Paenibacillus</taxon>
    </lineage>
</organism>
<dbReference type="Proteomes" id="UP001631969">
    <property type="component" value="Unassembled WGS sequence"/>
</dbReference>
<evidence type="ECO:0000313" key="2">
    <source>
        <dbReference type="Proteomes" id="UP001631969"/>
    </source>
</evidence>
<name>A0ACC7NYN5_9BACL</name>
<proteinExistence type="predicted"/>
<dbReference type="EMBL" id="JBJURJ010000009">
    <property type="protein sequence ID" value="MFM9329610.1"/>
    <property type="molecule type" value="Genomic_DNA"/>
</dbReference>